<keyword evidence="4 5" id="KW-0378">Hydrolase</keyword>
<evidence type="ECO:0000256" key="3">
    <source>
        <dbReference type="ARBA" id="ARBA00022722"/>
    </source>
</evidence>
<name>A0A454C987_METHO</name>
<dbReference type="SUPFAM" id="SSF53098">
    <property type="entry name" value="Ribonuclease H-like"/>
    <property type="match status" value="1"/>
</dbReference>
<evidence type="ECO:0000313" key="8">
    <source>
        <dbReference type="Proteomes" id="UP000029712"/>
    </source>
</evidence>
<dbReference type="InterPro" id="IPR005227">
    <property type="entry name" value="YqgF"/>
</dbReference>
<keyword evidence="2 5" id="KW-0690">Ribosome biogenesis</keyword>
<comment type="subcellular location">
    <subcellularLocation>
        <location evidence="5">Cytoplasm</location>
    </subcellularLocation>
</comment>
<dbReference type="CDD" id="cd16964">
    <property type="entry name" value="YqgF"/>
    <property type="match status" value="1"/>
</dbReference>
<dbReference type="Pfam" id="PF03652">
    <property type="entry name" value="RuvX"/>
    <property type="match status" value="1"/>
</dbReference>
<accession>A0A454C987</accession>
<protein>
    <recommendedName>
        <fullName evidence="5">Putative pre-16S rRNA nuclease</fullName>
        <ecNumber evidence="5">3.1.-.-</ecNumber>
    </recommendedName>
</protein>
<dbReference type="GO" id="GO:0005829">
    <property type="term" value="C:cytosol"/>
    <property type="evidence" value="ECO:0007669"/>
    <property type="project" value="TreeGrafter"/>
</dbReference>
<dbReference type="NCBIfam" id="TIGR00250">
    <property type="entry name" value="RNAse_H_YqgF"/>
    <property type="match status" value="1"/>
</dbReference>
<dbReference type="OrthoDB" id="9796140at2"/>
<evidence type="ECO:0000259" key="6">
    <source>
        <dbReference type="SMART" id="SM00732"/>
    </source>
</evidence>
<dbReference type="SMART" id="SM00732">
    <property type="entry name" value="YqgFc"/>
    <property type="match status" value="1"/>
</dbReference>
<gene>
    <name evidence="7" type="primary">ruvX</name>
    <name evidence="7" type="ORF">KN71_000830</name>
</gene>
<sequence>MRILALDLGTKSCGFAISDPNNIIASGLENFRFELNHFNLVIEKVLHYLNKSEYQGSIGTIVLGYPLRMDLSKSQRTYMVERFGERLKKVVDIPVVFQDERQSTIGAQEILQSAGWNTKKSKSKKDSLAAQLILEDYLKGIKYE</sequence>
<dbReference type="Proteomes" id="UP000029712">
    <property type="component" value="Chromosome"/>
</dbReference>
<feature type="domain" description="YqgF/RNase H-like" evidence="6">
    <location>
        <begin position="1"/>
        <end position="107"/>
    </location>
</feature>
<comment type="function">
    <text evidence="5">Could be a nuclease involved in processing of the 5'-end of pre-16S rRNA.</text>
</comment>
<proteinExistence type="inferred from homology"/>
<evidence type="ECO:0000256" key="4">
    <source>
        <dbReference type="ARBA" id="ARBA00022801"/>
    </source>
</evidence>
<organism evidence="7 8">
    <name type="scientific">Metamycoplasma hominis</name>
    <name type="common">Mycoplasma hominis</name>
    <dbReference type="NCBI Taxonomy" id="2098"/>
    <lineage>
        <taxon>Bacteria</taxon>
        <taxon>Bacillati</taxon>
        <taxon>Mycoplasmatota</taxon>
        <taxon>Mycoplasmoidales</taxon>
        <taxon>Metamycoplasmataceae</taxon>
        <taxon>Metamycoplasma</taxon>
    </lineage>
</organism>
<dbReference type="RefSeq" id="WP_012855409.1">
    <property type="nucleotide sequence ID" value="NZ_CP009677.1"/>
</dbReference>
<dbReference type="EC" id="3.1.-.-" evidence="5"/>
<dbReference type="InterPro" id="IPR006641">
    <property type="entry name" value="YqgF/RNaseH-like_dom"/>
</dbReference>
<evidence type="ECO:0000313" key="7">
    <source>
        <dbReference type="EMBL" id="AYN65257.1"/>
    </source>
</evidence>
<dbReference type="AlphaFoldDB" id="A0A454C987"/>
<dbReference type="OMA" id="PMGWTAQ"/>
<dbReference type="GeneID" id="89679174"/>
<dbReference type="GO" id="GO:0016788">
    <property type="term" value="F:hydrolase activity, acting on ester bonds"/>
    <property type="evidence" value="ECO:0007669"/>
    <property type="project" value="UniProtKB-UniRule"/>
</dbReference>
<keyword evidence="3 5" id="KW-0540">Nuclease</keyword>
<dbReference type="PANTHER" id="PTHR33317:SF4">
    <property type="entry name" value="POLYNUCLEOTIDYL TRANSFERASE, RIBONUCLEASE H-LIKE SUPERFAMILY PROTEIN"/>
    <property type="match status" value="1"/>
</dbReference>
<dbReference type="PANTHER" id="PTHR33317">
    <property type="entry name" value="POLYNUCLEOTIDYL TRANSFERASE, RIBONUCLEASE H-LIKE SUPERFAMILY PROTEIN"/>
    <property type="match status" value="1"/>
</dbReference>
<reference evidence="7 8" key="2">
    <citation type="submission" date="2018-10" db="EMBL/GenBank/DDBJ databases">
        <title>Detection and isolation of Mycoplasma hominis as a predominant microorganism from pelvic cavity of patient with salpingitis and tubo-ovarian abscess.</title>
        <authorList>
            <person name="Guschin A.E."/>
            <person name="Khayrullina G.A."/>
            <person name="Rakovskaya I.V."/>
            <person name="Shelenkov A.A."/>
            <person name="Shagin D.A."/>
        </authorList>
    </citation>
    <scope>NUCLEOTIDE SEQUENCE [LARGE SCALE GENOMIC DNA]</scope>
    <source>
        <strain evidence="8">TOA</strain>
    </source>
</reference>
<evidence type="ECO:0000256" key="2">
    <source>
        <dbReference type="ARBA" id="ARBA00022517"/>
    </source>
</evidence>
<keyword evidence="1 5" id="KW-0963">Cytoplasm</keyword>
<dbReference type="GO" id="GO:0004518">
    <property type="term" value="F:nuclease activity"/>
    <property type="evidence" value="ECO:0007669"/>
    <property type="project" value="UniProtKB-KW"/>
</dbReference>
<dbReference type="InterPro" id="IPR037027">
    <property type="entry name" value="YqgF/RNaseH-like_dom_sf"/>
</dbReference>
<dbReference type="GO" id="GO:0000967">
    <property type="term" value="P:rRNA 5'-end processing"/>
    <property type="evidence" value="ECO:0007669"/>
    <property type="project" value="UniProtKB-UniRule"/>
</dbReference>
<dbReference type="Gene3D" id="3.30.420.140">
    <property type="entry name" value="YqgF/RNase H-like domain"/>
    <property type="match status" value="1"/>
</dbReference>
<comment type="similarity">
    <text evidence="5">Belongs to the YqgF HJR family.</text>
</comment>
<dbReference type="InterPro" id="IPR012337">
    <property type="entry name" value="RNaseH-like_sf"/>
</dbReference>
<evidence type="ECO:0000256" key="5">
    <source>
        <dbReference type="HAMAP-Rule" id="MF_00651"/>
    </source>
</evidence>
<reference evidence="7 8" key="1">
    <citation type="submission" date="2014-08" db="EMBL/GenBank/DDBJ databases">
        <authorList>
            <person name="Kuleshov K."/>
            <person name="Dedkov V."/>
            <person name="Markelov M."/>
            <person name="Pimkina E."/>
        </authorList>
    </citation>
    <scope>NUCLEOTIDE SEQUENCE [LARGE SCALE GENOMIC DNA]</scope>
    <source>
        <strain evidence="8">TOA</strain>
    </source>
</reference>
<dbReference type="HAMAP" id="MF_00651">
    <property type="entry name" value="Nuclease_YqgF"/>
    <property type="match status" value="1"/>
</dbReference>
<dbReference type="EMBL" id="CP033021">
    <property type="protein sequence ID" value="AYN65257.1"/>
    <property type="molecule type" value="Genomic_DNA"/>
</dbReference>
<evidence type="ECO:0000256" key="1">
    <source>
        <dbReference type="ARBA" id="ARBA00022490"/>
    </source>
</evidence>